<dbReference type="PANTHER" id="PTHR23088:SF30">
    <property type="entry name" value="OMEGA-AMIDASE NIT2"/>
    <property type="match status" value="1"/>
</dbReference>
<evidence type="ECO:0000313" key="4">
    <source>
        <dbReference type="EMBL" id="NMM64971.1"/>
    </source>
</evidence>
<dbReference type="InterPro" id="IPR001110">
    <property type="entry name" value="UPF0012_CS"/>
</dbReference>
<dbReference type="GO" id="GO:0006107">
    <property type="term" value="P:oxaloacetate metabolic process"/>
    <property type="evidence" value="ECO:0007669"/>
    <property type="project" value="TreeGrafter"/>
</dbReference>
<evidence type="ECO:0000256" key="1">
    <source>
        <dbReference type="ARBA" id="ARBA00010613"/>
    </source>
</evidence>
<proteinExistence type="inferred from homology"/>
<protein>
    <submittedName>
        <fullName evidence="4">Carbon-nitrogen hydrolase family protein</fullName>
    </submittedName>
</protein>
<dbReference type="Gene3D" id="3.60.110.10">
    <property type="entry name" value="Carbon-nitrogen hydrolase"/>
    <property type="match status" value="1"/>
</dbReference>
<feature type="domain" description="CN hydrolase" evidence="3">
    <location>
        <begin position="4"/>
        <end position="250"/>
    </location>
</feature>
<dbReference type="CDD" id="cd07572">
    <property type="entry name" value="nit"/>
    <property type="match status" value="1"/>
</dbReference>
<keyword evidence="2 4" id="KW-0378">Hydrolase</keyword>
<dbReference type="Proteomes" id="UP000537131">
    <property type="component" value="Unassembled WGS sequence"/>
</dbReference>
<comment type="similarity">
    <text evidence="1">Belongs to the carbon-nitrogen hydrolase superfamily. NIT1/NIT2 family.</text>
</comment>
<keyword evidence="5" id="KW-1185">Reference proteome</keyword>
<dbReference type="GO" id="GO:0006541">
    <property type="term" value="P:glutamine metabolic process"/>
    <property type="evidence" value="ECO:0007669"/>
    <property type="project" value="TreeGrafter"/>
</dbReference>
<gene>
    <name evidence="4" type="ORF">HBE96_20485</name>
</gene>
<comment type="caution">
    <text evidence="4">The sequence shown here is derived from an EMBL/GenBank/DDBJ whole genome shotgun (WGS) entry which is preliminary data.</text>
</comment>
<dbReference type="InterPro" id="IPR003010">
    <property type="entry name" value="C-N_Hydrolase"/>
</dbReference>
<accession>A0A7Y0EKB6</accession>
<evidence type="ECO:0000259" key="3">
    <source>
        <dbReference type="PROSITE" id="PS50263"/>
    </source>
</evidence>
<sequence length="277" mass="31678">MSEIKIGLCQMMVEKTSKQDNIEKARNMIISTAEQGAEIVVLPEMFNCPYNNKHFREYGEGSLKDETLSMLSQISKEKNIYLIGGSIPELHEGKVYNSSFIFNNEGKLIGKHRKMHLFDIDIKNKIKFKESEVLTPGDKVTIIDTKWGKMGVAICYDIRFPELTRIMALEGAKIVFIPAAFNMTTGPVHWDLSFRARALDNQIYMVGVSPARNVNYSYVAYGNSLVVDPWGKIINKLDEKEGILVQSINLDYIDEVRESLPLLKHRRTDLYKIDYEV</sequence>
<organism evidence="4 5">
    <name type="scientific">Clostridium muellerianum</name>
    <dbReference type="NCBI Taxonomy" id="2716538"/>
    <lineage>
        <taxon>Bacteria</taxon>
        <taxon>Bacillati</taxon>
        <taxon>Bacillota</taxon>
        <taxon>Clostridia</taxon>
        <taxon>Eubacteriales</taxon>
        <taxon>Clostridiaceae</taxon>
        <taxon>Clostridium</taxon>
    </lineage>
</organism>
<reference evidence="4 5" key="1">
    <citation type="submission" date="2020-04" db="EMBL/GenBank/DDBJ databases">
        <authorList>
            <person name="Doyle D.A."/>
        </authorList>
    </citation>
    <scope>NUCLEOTIDE SEQUENCE [LARGE SCALE GENOMIC DNA]</scope>
    <source>
        <strain evidence="4 5">P21</strain>
    </source>
</reference>
<dbReference type="RefSeq" id="WP_169299556.1">
    <property type="nucleotide sequence ID" value="NZ_JABBNI010000058.1"/>
</dbReference>
<dbReference type="GO" id="GO:0050152">
    <property type="term" value="F:omega-amidase activity"/>
    <property type="evidence" value="ECO:0007669"/>
    <property type="project" value="TreeGrafter"/>
</dbReference>
<dbReference type="GO" id="GO:0006528">
    <property type="term" value="P:asparagine metabolic process"/>
    <property type="evidence" value="ECO:0007669"/>
    <property type="project" value="TreeGrafter"/>
</dbReference>
<dbReference type="InterPro" id="IPR036526">
    <property type="entry name" value="C-N_Hydrolase_sf"/>
</dbReference>
<dbReference type="AlphaFoldDB" id="A0A7Y0EKB6"/>
<reference evidence="4 5" key="2">
    <citation type="submission" date="2020-06" db="EMBL/GenBank/DDBJ databases">
        <title>Complete Genome Sequence of Clostridium muelleri sp. nov. P21T, an Acid-Alcohol Producing Acetogen Isolated from Old Hay.</title>
        <authorList>
            <person name="Duncan K.E."/>
            <person name="Tanner R.S."/>
        </authorList>
    </citation>
    <scope>NUCLEOTIDE SEQUENCE [LARGE SCALE GENOMIC DNA]</scope>
    <source>
        <strain evidence="4 5">P21</strain>
    </source>
</reference>
<dbReference type="EMBL" id="JABBNI010000058">
    <property type="protein sequence ID" value="NMM64971.1"/>
    <property type="molecule type" value="Genomic_DNA"/>
</dbReference>
<name>A0A7Y0EKB6_9CLOT</name>
<dbReference type="PROSITE" id="PS50263">
    <property type="entry name" value="CN_HYDROLASE"/>
    <property type="match status" value="1"/>
</dbReference>
<dbReference type="SUPFAM" id="SSF56317">
    <property type="entry name" value="Carbon-nitrogen hydrolase"/>
    <property type="match status" value="1"/>
</dbReference>
<dbReference type="Pfam" id="PF00795">
    <property type="entry name" value="CN_hydrolase"/>
    <property type="match status" value="1"/>
</dbReference>
<dbReference type="PROSITE" id="PS01227">
    <property type="entry name" value="UPF0012"/>
    <property type="match status" value="1"/>
</dbReference>
<dbReference type="PANTHER" id="PTHR23088">
    <property type="entry name" value="NITRILASE-RELATED"/>
    <property type="match status" value="1"/>
</dbReference>
<evidence type="ECO:0000256" key="2">
    <source>
        <dbReference type="ARBA" id="ARBA00022801"/>
    </source>
</evidence>
<dbReference type="InterPro" id="IPR045254">
    <property type="entry name" value="Nit1/2_C-N_Hydrolase"/>
</dbReference>
<evidence type="ECO:0000313" key="5">
    <source>
        <dbReference type="Proteomes" id="UP000537131"/>
    </source>
</evidence>